<dbReference type="RefSeq" id="WP_033161837.1">
    <property type="nucleotide sequence ID" value="NZ_JAQXUV010000035.1"/>
</dbReference>
<dbReference type="EMBL" id="VUNM01000002">
    <property type="protein sequence ID" value="MST88395.1"/>
    <property type="molecule type" value="Genomic_DNA"/>
</dbReference>
<feature type="transmembrane region" description="Helical" evidence="1">
    <location>
        <begin position="164"/>
        <end position="189"/>
    </location>
</feature>
<protein>
    <recommendedName>
        <fullName evidence="4">ABC-2 family transporter protein</fullName>
    </recommendedName>
</protein>
<dbReference type="Proteomes" id="UP000442619">
    <property type="component" value="Unassembled WGS sequence"/>
</dbReference>
<sequence length="288" mass="33635">MFYNKNFCFLIKTKRKLLILLLYYALIVACIFFYYHKEYGAIDVKELEVIKNDPVLGLNFFYTLQQPGMTLIKFLLTCLLIPNIISADFLVLKHNHFTDFIKTRISTKSYFQAAKFINFISTFLITLLMHLVTLLVIHLFFFKITFHQVNIPVESILNMFSSNILMNLMIYILLSSLGFAVFSHFVYALQAFIKNTYLYRTMGLMSALILYTGSFLLVKLAFDLHLGIVVRIILYMTCIPNILVPGMEESVYIGQYRLVHYLGTLVLYLIVSNILFTLRERWEYASGR</sequence>
<accession>A0A844FRX5</accession>
<keyword evidence="1" id="KW-1133">Transmembrane helix</keyword>
<name>A0A844FRX5_9FIRM</name>
<feature type="transmembrane region" description="Helical" evidence="1">
    <location>
        <begin position="258"/>
        <end position="278"/>
    </location>
</feature>
<feature type="transmembrane region" description="Helical" evidence="1">
    <location>
        <begin position="71"/>
        <end position="92"/>
    </location>
</feature>
<keyword evidence="1" id="KW-0812">Transmembrane</keyword>
<keyword evidence="3" id="KW-1185">Reference proteome</keyword>
<keyword evidence="1" id="KW-0472">Membrane</keyword>
<feature type="transmembrane region" description="Helical" evidence="1">
    <location>
        <begin position="17"/>
        <end position="35"/>
    </location>
</feature>
<proteinExistence type="predicted"/>
<feature type="transmembrane region" description="Helical" evidence="1">
    <location>
        <begin position="228"/>
        <end position="246"/>
    </location>
</feature>
<dbReference type="PROSITE" id="PS51257">
    <property type="entry name" value="PROKAR_LIPOPROTEIN"/>
    <property type="match status" value="1"/>
</dbReference>
<comment type="caution">
    <text evidence="2">The sequence shown here is derived from an EMBL/GenBank/DDBJ whole genome shotgun (WGS) entry which is preliminary data.</text>
</comment>
<gene>
    <name evidence="2" type="ORF">FYJ79_02165</name>
</gene>
<evidence type="ECO:0000313" key="3">
    <source>
        <dbReference type="Proteomes" id="UP000442619"/>
    </source>
</evidence>
<dbReference type="GeneID" id="54119248"/>
<reference evidence="2 3" key="1">
    <citation type="submission" date="2019-08" db="EMBL/GenBank/DDBJ databases">
        <title>In-depth cultivation of the pig gut microbiome towards novel bacterial diversity and tailored functional studies.</title>
        <authorList>
            <person name="Wylensek D."/>
            <person name="Hitch T.C.A."/>
            <person name="Clavel T."/>
        </authorList>
    </citation>
    <scope>NUCLEOTIDE SEQUENCE [LARGE SCALE GENOMIC DNA]</scope>
    <source>
        <strain evidence="2 3">CA-Schmier-601-WT-3</strain>
    </source>
</reference>
<evidence type="ECO:0000313" key="2">
    <source>
        <dbReference type="EMBL" id="MST88395.1"/>
    </source>
</evidence>
<feature type="transmembrane region" description="Helical" evidence="1">
    <location>
        <begin position="201"/>
        <end position="222"/>
    </location>
</feature>
<organism evidence="2 3">
    <name type="scientific">Sharpea porci</name>
    <dbReference type="NCBI Taxonomy" id="2652286"/>
    <lineage>
        <taxon>Bacteria</taxon>
        <taxon>Bacillati</taxon>
        <taxon>Bacillota</taxon>
        <taxon>Erysipelotrichia</taxon>
        <taxon>Erysipelotrichales</taxon>
        <taxon>Coprobacillaceae</taxon>
        <taxon>Sharpea</taxon>
    </lineage>
</organism>
<dbReference type="AlphaFoldDB" id="A0A844FRX5"/>
<evidence type="ECO:0000256" key="1">
    <source>
        <dbReference type="SAM" id="Phobius"/>
    </source>
</evidence>
<feature type="transmembrane region" description="Helical" evidence="1">
    <location>
        <begin position="113"/>
        <end position="144"/>
    </location>
</feature>
<evidence type="ECO:0008006" key="4">
    <source>
        <dbReference type="Google" id="ProtNLM"/>
    </source>
</evidence>